<evidence type="ECO:0000313" key="1">
    <source>
        <dbReference type="EMBL" id="VUZ42115.1"/>
    </source>
</evidence>
<dbReference type="Proteomes" id="UP000321570">
    <property type="component" value="Unassembled WGS sequence"/>
</dbReference>
<gene>
    <name evidence="1" type="ORF">WMSIL1_LOCUS2645</name>
</gene>
<organism evidence="1 2">
    <name type="scientific">Hymenolepis diminuta</name>
    <name type="common">Rat tapeworm</name>
    <dbReference type="NCBI Taxonomy" id="6216"/>
    <lineage>
        <taxon>Eukaryota</taxon>
        <taxon>Metazoa</taxon>
        <taxon>Spiralia</taxon>
        <taxon>Lophotrochozoa</taxon>
        <taxon>Platyhelminthes</taxon>
        <taxon>Cestoda</taxon>
        <taxon>Eucestoda</taxon>
        <taxon>Cyclophyllidea</taxon>
        <taxon>Hymenolepididae</taxon>
        <taxon>Hymenolepis</taxon>
    </lineage>
</organism>
<evidence type="ECO:0000313" key="2">
    <source>
        <dbReference type="Proteomes" id="UP000321570"/>
    </source>
</evidence>
<name>A0A564Y493_HYMDI</name>
<keyword evidence="2" id="KW-1185">Reference proteome</keyword>
<reference evidence="1 2" key="1">
    <citation type="submission" date="2019-07" db="EMBL/GenBank/DDBJ databases">
        <authorList>
            <person name="Jastrzebski P J."/>
            <person name="Paukszto L."/>
            <person name="Jastrzebski P J."/>
        </authorList>
    </citation>
    <scope>NUCLEOTIDE SEQUENCE [LARGE SCALE GENOMIC DNA]</scope>
    <source>
        <strain evidence="1 2">WMS-il1</strain>
    </source>
</reference>
<protein>
    <submittedName>
        <fullName evidence="1">Uncharacterized protein</fullName>
    </submittedName>
</protein>
<sequence length="120" mass="13974">MMNVEKWTRFWMTAMIELNAGEDGFVRKIAQPSRKRNRQENISNQKPPSSCWLYSEVPFCRDCPYRNRNCDVYGKEGLKETKCRSDRKGHLNKKIAGKPIGSFNSLSFVNSTYEARSSNR</sequence>
<accession>A0A564Y493</accession>
<dbReference type="AlphaFoldDB" id="A0A564Y493"/>
<dbReference type="EMBL" id="CABIJS010000077">
    <property type="protein sequence ID" value="VUZ42115.1"/>
    <property type="molecule type" value="Genomic_DNA"/>
</dbReference>
<proteinExistence type="predicted"/>